<evidence type="ECO:0000256" key="10">
    <source>
        <dbReference type="ARBA" id="ARBA00022741"/>
    </source>
</evidence>
<evidence type="ECO:0000256" key="11">
    <source>
        <dbReference type="ARBA" id="ARBA00022777"/>
    </source>
</evidence>
<feature type="chain" id="PRO_5043408068" description="non-specific serine/threonine protein kinase" evidence="20">
    <location>
        <begin position="43"/>
        <end position="1053"/>
    </location>
</feature>
<dbReference type="InterPro" id="IPR001611">
    <property type="entry name" value="Leu-rich_rpt"/>
</dbReference>
<dbReference type="Pfam" id="PF07714">
    <property type="entry name" value="PK_Tyr_Ser-Thr"/>
    <property type="match status" value="1"/>
</dbReference>
<evidence type="ECO:0000256" key="13">
    <source>
        <dbReference type="ARBA" id="ARBA00022989"/>
    </source>
</evidence>
<comment type="catalytic activity">
    <reaction evidence="18">
        <text>L-seryl-[protein] + ATP = O-phospho-L-seryl-[protein] + ADP + H(+)</text>
        <dbReference type="Rhea" id="RHEA:17989"/>
        <dbReference type="Rhea" id="RHEA-COMP:9863"/>
        <dbReference type="Rhea" id="RHEA-COMP:11604"/>
        <dbReference type="ChEBI" id="CHEBI:15378"/>
        <dbReference type="ChEBI" id="CHEBI:29999"/>
        <dbReference type="ChEBI" id="CHEBI:30616"/>
        <dbReference type="ChEBI" id="CHEBI:83421"/>
        <dbReference type="ChEBI" id="CHEBI:456216"/>
        <dbReference type="EC" id="2.7.11.1"/>
    </reaction>
</comment>
<name>A0AAW2KWT7_9LAMI</name>
<keyword evidence="10" id="KW-0547">Nucleotide-binding</keyword>
<dbReference type="InterPro" id="IPR011009">
    <property type="entry name" value="Kinase-like_dom_sf"/>
</dbReference>
<dbReference type="InterPro" id="IPR051824">
    <property type="entry name" value="LRR_Rcpt-Like_S/T_Kinase"/>
</dbReference>
<keyword evidence="14 19" id="KW-0472">Membrane</keyword>
<evidence type="ECO:0000256" key="2">
    <source>
        <dbReference type="ARBA" id="ARBA00012513"/>
    </source>
</evidence>
<accession>A0AAW2KWT7</accession>
<dbReference type="FunFam" id="2.60.120.430:FF:000002">
    <property type="entry name" value="Leucine-rich repeat receptor-like protein kinase"/>
    <property type="match status" value="1"/>
</dbReference>
<comment type="caution">
    <text evidence="22">The sequence shown here is derived from an EMBL/GenBank/DDBJ whole genome shotgun (WGS) entry which is preliminary data.</text>
</comment>
<evidence type="ECO:0000313" key="22">
    <source>
        <dbReference type="EMBL" id="KAL0310854.1"/>
    </source>
</evidence>
<keyword evidence="9" id="KW-0677">Repeat</keyword>
<dbReference type="InterPro" id="IPR021720">
    <property type="entry name" value="Malectin_dom"/>
</dbReference>
<feature type="signal peptide" evidence="20">
    <location>
        <begin position="1"/>
        <end position="42"/>
    </location>
</feature>
<dbReference type="Gene3D" id="3.30.200.20">
    <property type="entry name" value="Phosphorylase Kinase, domain 1"/>
    <property type="match status" value="1"/>
</dbReference>
<dbReference type="EMBL" id="JACGWK010000016">
    <property type="protein sequence ID" value="KAL0310854.1"/>
    <property type="molecule type" value="Genomic_DNA"/>
</dbReference>
<evidence type="ECO:0000256" key="15">
    <source>
        <dbReference type="ARBA" id="ARBA00023170"/>
    </source>
</evidence>
<evidence type="ECO:0000256" key="7">
    <source>
        <dbReference type="ARBA" id="ARBA00022692"/>
    </source>
</evidence>
<proteinExistence type="predicted"/>
<evidence type="ECO:0000256" key="6">
    <source>
        <dbReference type="ARBA" id="ARBA00022679"/>
    </source>
</evidence>
<dbReference type="PROSITE" id="PS50011">
    <property type="entry name" value="PROTEIN_KINASE_DOM"/>
    <property type="match status" value="1"/>
</dbReference>
<dbReference type="Pfam" id="PF11721">
    <property type="entry name" value="Malectin"/>
    <property type="match status" value="1"/>
</dbReference>
<dbReference type="InterPro" id="IPR000719">
    <property type="entry name" value="Prot_kinase_dom"/>
</dbReference>
<comment type="catalytic activity">
    <reaction evidence="17">
        <text>L-threonyl-[protein] + ATP = O-phospho-L-threonyl-[protein] + ADP + H(+)</text>
        <dbReference type="Rhea" id="RHEA:46608"/>
        <dbReference type="Rhea" id="RHEA-COMP:11060"/>
        <dbReference type="Rhea" id="RHEA-COMP:11605"/>
        <dbReference type="ChEBI" id="CHEBI:15378"/>
        <dbReference type="ChEBI" id="CHEBI:30013"/>
        <dbReference type="ChEBI" id="CHEBI:30616"/>
        <dbReference type="ChEBI" id="CHEBI:61977"/>
        <dbReference type="ChEBI" id="CHEBI:456216"/>
        <dbReference type="EC" id="2.7.11.1"/>
    </reaction>
</comment>
<dbReference type="Pfam" id="PF00560">
    <property type="entry name" value="LRR_1"/>
    <property type="match status" value="4"/>
</dbReference>
<evidence type="ECO:0000256" key="17">
    <source>
        <dbReference type="ARBA" id="ARBA00047899"/>
    </source>
</evidence>
<evidence type="ECO:0000256" key="5">
    <source>
        <dbReference type="ARBA" id="ARBA00022614"/>
    </source>
</evidence>
<dbReference type="FunFam" id="1.10.510.10:FF:000044">
    <property type="entry name" value="Putative LRR receptor-like serine/threonine-protein kinase"/>
    <property type="match status" value="1"/>
</dbReference>
<dbReference type="PANTHER" id="PTHR48006:SF62">
    <property type="entry name" value="LEUCINE-RICH REPEAT TRANSMEMBRANE PROTEIN KINASE"/>
    <property type="match status" value="1"/>
</dbReference>
<gene>
    <name evidence="22" type="ORF">Sangu_2380100</name>
</gene>
<evidence type="ECO:0000256" key="19">
    <source>
        <dbReference type="SAM" id="Phobius"/>
    </source>
</evidence>
<dbReference type="Gene3D" id="3.80.10.10">
    <property type="entry name" value="Ribonuclease Inhibitor"/>
    <property type="match status" value="2"/>
</dbReference>
<keyword evidence="15 22" id="KW-0675">Receptor</keyword>
<evidence type="ECO:0000256" key="3">
    <source>
        <dbReference type="ARBA" id="ARBA00022527"/>
    </source>
</evidence>
<evidence type="ECO:0000256" key="20">
    <source>
        <dbReference type="SAM" id="SignalP"/>
    </source>
</evidence>
<keyword evidence="12" id="KW-0067">ATP-binding</keyword>
<dbReference type="GO" id="GO:0005524">
    <property type="term" value="F:ATP binding"/>
    <property type="evidence" value="ECO:0007669"/>
    <property type="project" value="UniProtKB-KW"/>
</dbReference>
<keyword evidence="11 22" id="KW-0418">Kinase</keyword>
<feature type="domain" description="Protein kinase" evidence="21">
    <location>
        <begin position="706"/>
        <end position="985"/>
    </location>
</feature>
<dbReference type="AlphaFoldDB" id="A0AAW2KWT7"/>
<dbReference type="EC" id="2.7.11.1" evidence="2"/>
<feature type="transmembrane region" description="Helical" evidence="19">
    <location>
        <begin position="647"/>
        <end position="670"/>
    </location>
</feature>
<dbReference type="SUPFAM" id="SSF52058">
    <property type="entry name" value="L domain-like"/>
    <property type="match status" value="1"/>
</dbReference>
<comment type="subcellular location">
    <subcellularLocation>
        <location evidence="1">Membrane</location>
        <topology evidence="1">Single-pass type I membrane protein</topology>
    </subcellularLocation>
</comment>
<protein>
    <recommendedName>
        <fullName evidence="2">non-specific serine/threonine protein kinase</fullName>
        <ecNumber evidence="2">2.7.11.1</ecNumber>
    </recommendedName>
</protein>
<evidence type="ECO:0000256" key="4">
    <source>
        <dbReference type="ARBA" id="ARBA00022553"/>
    </source>
</evidence>
<evidence type="ECO:0000256" key="8">
    <source>
        <dbReference type="ARBA" id="ARBA00022729"/>
    </source>
</evidence>
<dbReference type="Gene3D" id="1.10.510.10">
    <property type="entry name" value="Transferase(Phosphotransferase) domain 1"/>
    <property type="match status" value="1"/>
</dbReference>
<reference evidence="22" key="1">
    <citation type="submission" date="2020-06" db="EMBL/GenBank/DDBJ databases">
        <authorList>
            <person name="Li T."/>
            <person name="Hu X."/>
            <person name="Zhang T."/>
            <person name="Song X."/>
            <person name="Zhang H."/>
            <person name="Dai N."/>
            <person name="Sheng W."/>
            <person name="Hou X."/>
            <person name="Wei L."/>
        </authorList>
    </citation>
    <scope>NUCLEOTIDE SEQUENCE</scope>
    <source>
        <strain evidence="22">G01</strain>
        <tissue evidence="22">Leaf</tissue>
    </source>
</reference>
<dbReference type="InterPro" id="IPR001245">
    <property type="entry name" value="Ser-Thr/Tyr_kinase_cat_dom"/>
</dbReference>
<dbReference type="PROSITE" id="PS00108">
    <property type="entry name" value="PROTEIN_KINASE_ST"/>
    <property type="match status" value="1"/>
</dbReference>
<evidence type="ECO:0000256" key="9">
    <source>
        <dbReference type="ARBA" id="ARBA00022737"/>
    </source>
</evidence>
<sequence length="1053" mass="116038">KPYYIFEMVTQAAPPVRLNTRRRLLVLCCVVAFVQLMDTAGAQNRTTNATTDPVEARALNAMFQRWGISATSNWNISGELCSGVAIDATEVGNLNPGIKCDCSYDSGSTCHITAMRVYALDVAGPIPDELWNLTYMDDLRVYELDVTGPIPDELWNLTYMDDLNLARNYLTGPIPASIGILNRMQYLSFGENALSGAVPRELGRLTDLRSLSFNRNNLSGPLPAELGNLSRLAQIYFDSSGVSGQIPPTFANLQSLERVWASDTELTGQIPDFIGNWSNLIQLRFHGNSFQGLLPPSFSSLTSLNDLRITELSNGIPSLDFLRNMSSLATLVLRNNNISGSIPSFLGELPSLSLLYLGNNGFSGSLSSQKSPVLRNIDLSYNQLSGSFPSWVSEQNLQLNLVSNNFTISNSNGSALRFGLNCLQRNFPCNRGAPIYSSFAINCGGMQILSSDQIVYERDNETLGPATHYVTPTRRWAVSNVGLPADSTSPQYTSTSLSQFTNTLDSSLFQIARISAGSLRYYGLGLENGNYTVRLLFAETIILGTRTWRSIGRRVFDIYVQGNLVMKDFDILREANGTFLRAVVREFKVQVSENYIDIHFFWAGKGTCCIPFAGTYGPLISAISATPDFRPSVSENLPGGSKNRTGLIVGITVAVAAASFLSLAAIYYSFRRRKMQKKLEDEEFSGFDVRPYTFSYAELKTATHDFNVANKLGEGGFGPVYKGTLEDGRVVAIKQLSVASRQGKTEFLAEIATISAVQHRNLVKLYGCCIEGDKRLLVYEYLKNKSLDQLLFGAEGKSLYLDWATRYDICLGVARGLAYLHEESRVRIVHRDVKASNILLDSDLTPKISDFGLAKLYDDKKTHISTRIAGTVGYVAPEYAMLGRLTEKADTFSFGVVALEIISGRPNSDLALEDDMIYLLEWVWNLHKDNRDMELVDPTLHQYDANAVQRVISVALLCTQASPASRPPMSRVVAMLSGDIEVPSITSKPGYLTDWNFSDVTTFMMSATEDASTSKSNTSYMNSKGGTTTTTDYATSHENPVIPILQDRIGSGR</sequence>
<dbReference type="SUPFAM" id="SSF56112">
    <property type="entry name" value="Protein kinase-like (PK-like)"/>
    <property type="match status" value="1"/>
</dbReference>
<evidence type="ECO:0000259" key="21">
    <source>
        <dbReference type="PROSITE" id="PS50011"/>
    </source>
</evidence>
<dbReference type="GO" id="GO:0005886">
    <property type="term" value="C:plasma membrane"/>
    <property type="evidence" value="ECO:0007669"/>
    <property type="project" value="TreeGrafter"/>
</dbReference>
<keyword evidence="3" id="KW-0723">Serine/threonine-protein kinase</keyword>
<keyword evidence="5" id="KW-0433">Leucine-rich repeat</keyword>
<feature type="non-terminal residue" evidence="22">
    <location>
        <position position="1"/>
    </location>
</feature>
<keyword evidence="6" id="KW-0808">Transferase</keyword>
<dbReference type="Gene3D" id="2.60.120.430">
    <property type="entry name" value="Galactose-binding lectin"/>
    <property type="match status" value="1"/>
</dbReference>
<evidence type="ECO:0000256" key="1">
    <source>
        <dbReference type="ARBA" id="ARBA00004479"/>
    </source>
</evidence>
<reference evidence="22" key="2">
    <citation type="journal article" date="2024" name="Plant">
        <title>Genomic evolution and insights into agronomic trait innovations of Sesamum species.</title>
        <authorList>
            <person name="Miao H."/>
            <person name="Wang L."/>
            <person name="Qu L."/>
            <person name="Liu H."/>
            <person name="Sun Y."/>
            <person name="Le M."/>
            <person name="Wang Q."/>
            <person name="Wei S."/>
            <person name="Zheng Y."/>
            <person name="Lin W."/>
            <person name="Duan Y."/>
            <person name="Cao H."/>
            <person name="Xiong S."/>
            <person name="Wang X."/>
            <person name="Wei L."/>
            <person name="Li C."/>
            <person name="Ma Q."/>
            <person name="Ju M."/>
            <person name="Zhao R."/>
            <person name="Li G."/>
            <person name="Mu C."/>
            <person name="Tian Q."/>
            <person name="Mei H."/>
            <person name="Zhang T."/>
            <person name="Gao T."/>
            <person name="Zhang H."/>
        </authorList>
    </citation>
    <scope>NUCLEOTIDE SEQUENCE</scope>
    <source>
        <strain evidence="22">G01</strain>
    </source>
</reference>
<dbReference type="FunFam" id="3.80.10.10:FF:001380">
    <property type="entry name" value="Os05g0256100 protein"/>
    <property type="match status" value="1"/>
</dbReference>
<dbReference type="GO" id="GO:0004674">
    <property type="term" value="F:protein serine/threonine kinase activity"/>
    <property type="evidence" value="ECO:0007669"/>
    <property type="project" value="UniProtKB-KW"/>
</dbReference>
<keyword evidence="16" id="KW-0325">Glycoprotein</keyword>
<evidence type="ECO:0000256" key="14">
    <source>
        <dbReference type="ARBA" id="ARBA00023136"/>
    </source>
</evidence>
<dbReference type="SMART" id="SM00220">
    <property type="entry name" value="S_TKc"/>
    <property type="match status" value="1"/>
</dbReference>
<keyword evidence="8 20" id="KW-0732">Signal</keyword>
<dbReference type="InterPro" id="IPR008271">
    <property type="entry name" value="Ser/Thr_kinase_AS"/>
</dbReference>
<evidence type="ECO:0000256" key="18">
    <source>
        <dbReference type="ARBA" id="ARBA00048679"/>
    </source>
</evidence>
<dbReference type="PANTHER" id="PTHR48006">
    <property type="entry name" value="LEUCINE-RICH REPEAT-CONTAINING PROTEIN DDB_G0281931-RELATED"/>
    <property type="match status" value="1"/>
</dbReference>
<keyword evidence="7 19" id="KW-0812">Transmembrane</keyword>
<keyword evidence="13 19" id="KW-1133">Transmembrane helix</keyword>
<dbReference type="InterPro" id="IPR032675">
    <property type="entry name" value="LRR_dom_sf"/>
</dbReference>
<dbReference type="CDD" id="cd14066">
    <property type="entry name" value="STKc_IRAK"/>
    <property type="match status" value="1"/>
</dbReference>
<keyword evidence="4" id="KW-0597">Phosphoprotein</keyword>
<organism evidence="22">
    <name type="scientific">Sesamum angustifolium</name>
    <dbReference type="NCBI Taxonomy" id="2727405"/>
    <lineage>
        <taxon>Eukaryota</taxon>
        <taxon>Viridiplantae</taxon>
        <taxon>Streptophyta</taxon>
        <taxon>Embryophyta</taxon>
        <taxon>Tracheophyta</taxon>
        <taxon>Spermatophyta</taxon>
        <taxon>Magnoliopsida</taxon>
        <taxon>eudicotyledons</taxon>
        <taxon>Gunneridae</taxon>
        <taxon>Pentapetalae</taxon>
        <taxon>asterids</taxon>
        <taxon>lamiids</taxon>
        <taxon>Lamiales</taxon>
        <taxon>Pedaliaceae</taxon>
        <taxon>Sesamum</taxon>
    </lineage>
</organism>
<dbReference type="FunFam" id="3.30.200.20:FF:000140">
    <property type="entry name" value="Leucine-rich repeat receptor-like protein kinase"/>
    <property type="match status" value="1"/>
</dbReference>
<evidence type="ECO:0000256" key="16">
    <source>
        <dbReference type="ARBA" id="ARBA00023180"/>
    </source>
</evidence>
<evidence type="ECO:0000256" key="12">
    <source>
        <dbReference type="ARBA" id="ARBA00022840"/>
    </source>
</evidence>